<dbReference type="EMBL" id="JAULBC010000003">
    <property type="protein sequence ID" value="MEX6688359.1"/>
    <property type="molecule type" value="Genomic_DNA"/>
</dbReference>
<dbReference type="RefSeq" id="WP_369329767.1">
    <property type="nucleotide sequence ID" value="NZ_JAULBC010000003.1"/>
</dbReference>
<comment type="caution">
    <text evidence="2">The sequence shown here is derived from an EMBL/GenBank/DDBJ whole genome shotgun (WGS) entry which is preliminary data.</text>
</comment>
<dbReference type="PANTHER" id="PTHR33990">
    <property type="entry name" value="PROTEIN YJDN-RELATED"/>
    <property type="match status" value="1"/>
</dbReference>
<dbReference type="Pfam" id="PF06983">
    <property type="entry name" value="3-dmu-9_3-mt"/>
    <property type="match status" value="1"/>
</dbReference>
<dbReference type="Proteomes" id="UP001560573">
    <property type="component" value="Unassembled WGS sequence"/>
</dbReference>
<dbReference type="InterPro" id="IPR028973">
    <property type="entry name" value="PhnB-like"/>
</dbReference>
<dbReference type="Gene3D" id="3.10.180.10">
    <property type="entry name" value="2,3-Dihydroxybiphenyl 1,2-Dioxygenase, domain 1"/>
    <property type="match status" value="1"/>
</dbReference>
<feature type="domain" description="PhnB-like" evidence="1">
    <location>
        <begin position="3"/>
        <end position="116"/>
    </location>
</feature>
<reference evidence="2 3" key="1">
    <citation type="submission" date="2023-07" db="EMBL/GenBank/DDBJ databases">
        <authorList>
            <person name="Lian W.-H."/>
        </authorList>
    </citation>
    <scope>NUCLEOTIDE SEQUENCE [LARGE SCALE GENOMIC DNA]</scope>
    <source>
        <strain evidence="2 3">SYSU DXS3180</strain>
    </source>
</reference>
<protein>
    <submittedName>
        <fullName evidence="2">VOC family protein</fullName>
    </submittedName>
</protein>
<dbReference type="SUPFAM" id="SSF54593">
    <property type="entry name" value="Glyoxalase/Bleomycin resistance protein/Dihydroxybiphenyl dioxygenase"/>
    <property type="match status" value="1"/>
</dbReference>
<dbReference type="InterPro" id="IPR009725">
    <property type="entry name" value="3_dmu_93_MTrfase"/>
</dbReference>
<name>A0ABV3ZEQ1_9BACT</name>
<evidence type="ECO:0000259" key="1">
    <source>
        <dbReference type="Pfam" id="PF06983"/>
    </source>
</evidence>
<evidence type="ECO:0000313" key="2">
    <source>
        <dbReference type="EMBL" id="MEX6688359.1"/>
    </source>
</evidence>
<gene>
    <name evidence="2" type="ORF">QTN47_12675</name>
</gene>
<dbReference type="PIRSF" id="PIRSF021700">
    <property type="entry name" value="3_dmu_93_MTrfase"/>
    <property type="match status" value="1"/>
</dbReference>
<keyword evidence="3" id="KW-1185">Reference proteome</keyword>
<accession>A0ABV3ZEQ1</accession>
<evidence type="ECO:0000313" key="3">
    <source>
        <dbReference type="Proteomes" id="UP001560573"/>
    </source>
</evidence>
<dbReference type="InterPro" id="IPR029068">
    <property type="entry name" value="Glyas_Bleomycin-R_OHBP_Dase"/>
</dbReference>
<organism evidence="2 3">
    <name type="scientific">Danxiaibacter flavus</name>
    <dbReference type="NCBI Taxonomy" id="3049108"/>
    <lineage>
        <taxon>Bacteria</taxon>
        <taxon>Pseudomonadati</taxon>
        <taxon>Bacteroidota</taxon>
        <taxon>Chitinophagia</taxon>
        <taxon>Chitinophagales</taxon>
        <taxon>Chitinophagaceae</taxon>
        <taxon>Danxiaibacter</taxon>
    </lineage>
</organism>
<dbReference type="CDD" id="cd06588">
    <property type="entry name" value="PhnB_like"/>
    <property type="match status" value="1"/>
</dbReference>
<sequence>MRKITPFFWYDGQAEEAANLYLSLFKNSKLLTKEYAPEGGPWPKGAVMSVTIQIEEQVLICFNGGPHFKFTPAVSLMVNCQTQEEVDVLWEKLSEGGHKDRCGWVNDKYGLSWQIVPDILLKYLQDKDPVKAKRVMDAMMKMDKLIIADLEAAYAGEVEV</sequence>
<proteinExistence type="predicted"/>